<comment type="cofactor">
    <cofactor evidence="1">
        <name>FAD</name>
        <dbReference type="ChEBI" id="CHEBI:57692"/>
    </cofactor>
</comment>
<reference evidence="6 7" key="1">
    <citation type="submission" date="2014-06" db="EMBL/GenBank/DDBJ databases">
        <title>Evolutionary Origins and Diversification of the Mycorrhizal Mutualists.</title>
        <authorList>
            <consortium name="DOE Joint Genome Institute"/>
            <consortium name="Mycorrhizal Genomics Consortium"/>
            <person name="Kohler A."/>
            <person name="Kuo A."/>
            <person name="Nagy L.G."/>
            <person name="Floudas D."/>
            <person name="Copeland A."/>
            <person name="Barry K.W."/>
            <person name="Cichocki N."/>
            <person name="Veneault-Fourrey C."/>
            <person name="LaButti K."/>
            <person name="Lindquist E.A."/>
            <person name="Lipzen A."/>
            <person name="Lundell T."/>
            <person name="Morin E."/>
            <person name="Murat C."/>
            <person name="Riley R."/>
            <person name="Ohm R."/>
            <person name="Sun H."/>
            <person name="Tunlid A."/>
            <person name="Henrissat B."/>
            <person name="Grigoriev I.V."/>
            <person name="Hibbett D.S."/>
            <person name="Martin F."/>
        </authorList>
    </citation>
    <scope>NUCLEOTIDE SEQUENCE [LARGE SCALE GENOMIC DNA]</scope>
    <source>
        <strain evidence="6 7">SS14</strain>
    </source>
</reference>
<evidence type="ECO:0000256" key="3">
    <source>
        <dbReference type="ARBA" id="ARBA00022630"/>
    </source>
</evidence>
<dbReference type="InterPro" id="IPR036188">
    <property type="entry name" value="FAD/NAD-bd_sf"/>
</dbReference>
<evidence type="ECO:0000256" key="4">
    <source>
        <dbReference type="ARBA" id="ARBA00022827"/>
    </source>
</evidence>
<keyword evidence="7" id="KW-1185">Reference proteome</keyword>
<dbReference type="SUPFAM" id="SSF51905">
    <property type="entry name" value="FAD/NAD(P)-binding domain"/>
    <property type="match status" value="1"/>
</dbReference>
<evidence type="ECO:0000256" key="1">
    <source>
        <dbReference type="ARBA" id="ARBA00001974"/>
    </source>
</evidence>
<dbReference type="GO" id="GO:0016614">
    <property type="term" value="F:oxidoreductase activity, acting on CH-OH group of donors"/>
    <property type="evidence" value="ECO:0007669"/>
    <property type="project" value="InterPro"/>
</dbReference>
<dbReference type="AlphaFoldDB" id="A0A0C9UB79"/>
<dbReference type="PROSITE" id="PS00624">
    <property type="entry name" value="GMC_OXRED_2"/>
    <property type="match status" value="1"/>
</dbReference>
<protein>
    <submittedName>
        <fullName evidence="6">GMC oxidoreductase</fullName>
    </submittedName>
</protein>
<dbReference type="EMBL" id="KN837236">
    <property type="protein sequence ID" value="KIJ31834.1"/>
    <property type="molecule type" value="Genomic_DNA"/>
</dbReference>
<dbReference type="Gene3D" id="3.30.560.10">
    <property type="entry name" value="Glucose Oxidase, domain 3"/>
    <property type="match status" value="1"/>
</dbReference>
<dbReference type="GO" id="GO:0050660">
    <property type="term" value="F:flavin adenine dinucleotide binding"/>
    <property type="evidence" value="ECO:0007669"/>
    <property type="project" value="InterPro"/>
</dbReference>
<dbReference type="HOGENOM" id="CLU_002865_0_1_1"/>
<dbReference type="InterPro" id="IPR007867">
    <property type="entry name" value="GMC_OxRtase_C"/>
</dbReference>
<keyword evidence="4" id="KW-0274">FAD</keyword>
<proteinExistence type="inferred from homology"/>
<dbReference type="InterPro" id="IPR012132">
    <property type="entry name" value="GMC_OxRdtase"/>
</dbReference>
<gene>
    <name evidence="6" type="ORF">M422DRAFT_185411</name>
</gene>
<dbReference type="SUPFAM" id="SSF54373">
    <property type="entry name" value="FAD-linked reductases, C-terminal domain"/>
    <property type="match status" value="1"/>
</dbReference>
<evidence type="ECO:0000313" key="6">
    <source>
        <dbReference type="EMBL" id="KIJ31834.1"/>
    </source>
</evidence>
<evidence type="ECO:0000313" key="7">
    <source>
        <dbReference type="Proteomes" id="UP000054279"/>
    </source>
</evidence>
<dbReference type="Pfam" id="PF00732">
    <property type="entry name" value="GMC_oxred_N"/>
    <property type="match status" value="1"/>
</dbReference>
<dbReference type="InterPro" id="IPR000172">
    <property type="entry name" value="GMC_OxRdtase_N"/>
</dbReference>
<sequence>RLVTYIDEAGRRVTTESAYLTPDVLKRPNLKVAIFSQVTKIIFDTTGGKKKAVGVEFARKKNGPRYRVRVKKEVVVAAGAIHSPHILLLSGIGPKDELDKHNIPLVHELPGVGKHLQDHPVVNTRISVKPGHSIQYIAATKGLALFKMIGAFVKWGLTGGGPMTTNVTEVAAFIRSDDPKLFSKDKYDIKDVTSAPGAPDLELILVPIGFTAHGHGPVPSGELITMGAILLRPESKGAVTLKSADPFEAPIIDPHYLESPNDVAILVRGLKALIKIAKTEPFASNVNQNSNPLLDHDLGSLSDDDLEKEVRKRVETLYHPTSTCRMAPLEEEGVVNPDLKVYGLENVRVVDASIFPSIVAGHTAAPTIAIGEKAADIIKAALAAAV</sequence>
<feature type="non-terminal residue" evidence="6">
    <location>
        <position position="1"/>
    </location>
</feature>
<keyword evidence="3" id="KW-0285">Flavoprotein</keyword>
<dbReference type="OrthoDB" id="269227at2759"/>
<evidence type="ECO:0000259" key="5">
    <source>
        <dbReference type="PROSITE" id="PS00624"/>
    </source>
</evidence>
<organism evidence="6 7">
    <name type="scientific">Sphaerobolus stellatus (strain SS14)</name>
    <dbReference type="NCBI Taxonomy" id="990650"/>
    <lineage>
        <taxon>Eukaryota</taxon>
        <taxon>Fungi</taxon>
        <taxon>Dikarya</taxon>
        <taxon>Basidiomycota</taxon>
        <taxon>Agaricomycotina</taxon>
        <taxon>Agaricomycetes</taxon>
        <taxon>Phallomycetidae</taxon>
        <taxon>Geastrales</taxon>
        <taxon>Sphaerobolaceae</taxon>
        <taxon>Sphaerobolus</taxon>
    </lineage>
</organism>
<feature type="domain" description="Glucose-methanol-choline oxidoreductase N-terminal" evidence="5">
    <location>
        <begin position="79"/>
        <end position="93"/>
    </location>
</feature>
<evidence type="ECO:0000256" key="2">
    <source>
        <dbReference type="ARBA" id="ARBA00010790"/>
    </source>
</evidence>
<comment type="similarity">
    <text evidence="2">Belongs to the GMC oxidoreductase family.</text>
</comment>
<dbReference type="Gene3D" id="3.50.50.60">
    <property type="entry name" value="FAD/NAD(P)-binding domain"/>
    <property type="match status" value="1"/>
</dbReference>
<dbReference type="PANTHER" id="PTHR11552:SF147">
    <property type="entry name" value="CHOLINE DEHYDROGENASE, MITOCHONDRIAL"/>
    <property type="match status" value="1"/>
</dbReference>
<dbReference type="Pfam" id="PF05199">
    <property type="entry name" value="GMC_oxred_C"/>
    <property type="match status" value="1"/>
</dbReference>
<name>A0A0C9UB79_SPHS4</name>
<accession>A0A0C9UB79</accession>
<dbReference type="PANTHER" id="PTHR11552">
    <property type="entry name" value="GLUCOSE-METHANOL-CHOLINE GMC OXIDOREDUCTASE"/>
    <property type="match status" value="1"/>
</dbReference>
<dbReference type="Proteomes" id="UP000054279">
    <property type="component" value="Unassembled WGS sequence"/>
</dbReference>